<name>A0A935UGH0_9PROT</name>
<dbReference type="PANTHER" id="PTHR43840:SF15">
    <property type="entry name" value="MITOCHONDRIAL METAL TRANSPORTER 1-RELATED"/>
    <property type="match status" value="1"/>
</dbReference>
<keyword evidence="6 7" id="KW-0472">Membrane</keyword>
<evidence type="ECO:0000256" key="4">
    <source>
        <dbReference type="ARBA" id="ARBA00022692"/>
    </source>
</evidence>
<feature type="transmembrane region" description="Helical" evidence="7">
    <location>
        <begin position="44"/>
        <end position="64"/>
    </location>
</feature>
<comment type="similarity">
    <text evidence="2">Belongs to the cation diffusion facilitator (CDF) transporter (TC 2.A.4) family.</text>
</comment>
<organism evidence="9 10">
    <name type="scientific">Candidatus Accumulibacter proximus</name>
    <dbReference type="NCBI Taxonomy" id="2954385"/>
    <lineage>
        <taxon>Bacteria</taxon>
        <taxon>Pseudomonadati</taxon>
        <taxon>Pseudomonadota</taxon>
        <taxon>Betaproteobacteria</taxon>
        <taxon>Candidatus Accumulibacter</taxon>
    </lineage>
</organism>
<keyword evidence="5 7" id="KW-1133">Transmembrane helix</keyword>
<dbReference type="Gene3D" id="1.20.1510.10">
    <property type="entry name" value="Cation efflux protein transmembrane domain"/>
    <property type="match status" value="1"/>
</dbReference>
<protein>
    <submittedName>
        <fullName evidence="9">Cation diffusion facilitator family transporter</fullName>
    </submittedName>
</protein>
<evidence type="ECO:0000313" key="10">
    <source>
        <dbReference type="Proteomes" id="UP000697998"/>
    </source>
</evidence>
<feature type="domain" description="Cation efflux protein transmembrane" evidence="8">
    <location>
        <begin position="19"/>
        <end position="217"/>
    </location>
</feature>
<feature type="transmembrane region" description="Helical" evidence="7">
    <location>
        <begin position="20"/>
        <end position="38"/>
    </location>
</feature>
<evidence type="ECO:0000259" key="8">
    <source>
        <dbReference type="Pfam" id="PF01545"/>
    </source>
</evidence>
<evidence type="ECO:0000313" key="9">
    <source>
        <dbReference type="EMBL" id="MBK7676056.1"/>
    </source>
</evidence>
<dbReference type="GO" id="GO:0015093">
    <property type="term" value="F:ferrous iron transmembrane transporter activity"/>
    <property type="evidence" value="ECO:0007669"/>
    <property type="project" value="TreeGrafter"/>
</dbReference>
<dbReference type="InterPro" id="IPR058533">
    <property type="entry name" value="Cation_efflux_TM"/>
</dbReference>
<dbReference type="SUPFAM" id="SSF161111">
    <property type="entry name" value="Cation efflux protein transmembrane domain-like"/>
    <property type="match status" value="1"/>
</dbReference>
<dbReference type="PANTHER" id="PTHR43840">
    <property type="entry name" value="MITOCHONDRIAL METAL TRANSPORTER 1-RELATED"/>
    <property type="match status" value="1"/>
</dbReference>
<keyword evidence="3" id="KW-0813">Transport</keyword>
<evidence type="ECO:0000256" key="2">
    <source>
        <dbReference type="ARBA" id="ARBA00008114"/>
    </source>
</evidence>
<dbReference type="InterPro" id="IPR050291">
    <property type="entry name" value="CDF_Transporter"/>
</dbReference>
<reference evidence="9 10" key="1">
    <citation type="submission" date="2020-10" db="EMBL/GenBank/DDBJ databases">
        <title>Connecting structure to function with the recovery of over 1000 high-quality activated sludge metagenome-assembled genomes encoding full-length rRNA genes using long-read sequencing.</title>
        <authorList>
            <person name="Singleton C.M."/>
            <person name="Petriglieri F."/>
            <person name="Kristensen J.M."/>
            <person name="Kirkegaard R.H."/>
            <person name="Michaelsen T.Y."/>
            <person name="Andersen M.H."/>
            <person name="Karst S.M."/>
            <person name="Dueholm M.S."/>
            <person name="Nielsen P.H."/>
            <person name="Albertsen M."/>
        </authorList>
    </citation>
    <scope>NUCLEOTIDE SEQUENCE [LARGE SCALE GENOMIC DNA]</scope>
    <source>
        <strain evidence="9">EsbW_18-Q3-R4-48_BATAC.285</strain>
    </source>
</reference>
<accession>A0A935UGH0</accession>
<dbReference type="GO" id="GO:0015086">
    <property type="term" value="F:cadmium ion transmembrane transporter activity"/>
    <property type="evidence" value="ECO:0007669"/>
    <property type="project" value="TreeGrafter"/>
</dbReference>
<evidence type="ECO:0000256" key="5">
    <source>
        <dbReference type="ARBA" id="ARBA00022989"/>
    </source>
</evidence>
<proteinExistence type="inferred from homology"/>
<dbReference type="GO" id="GO:0015341">
    <property type="term" value="F:zinc efflux antiporter activity"/>
    <property type="evidence" value="ECO:0007669"/>
    <property type="project" value="TreeGrafter"/>
</dbReference>
<evidence type="ECO:0000256" key="7">
    <source>
        <dbReference type="SAM" id="Phobius"/>
    </source>
</evidence>
<feature type="transmembrane region" description="Helical" evidence="7">
    <location>
        <begin position="159"/>
        <end position="180"/>
    </location>
</feature>
<dbReference type="InterPro" id="IPR027469">
    <property type="entry name" value="Cation_efflux_TMD_sf"/>
</dbReference>
<keyword evidence="4 7" id="KW-0812">Transmembrane</keyword>
<dbReference type="Pfam" id="PF01545">
    <property type="entry name" value="Cation_efflux"/>
    <property type="match status" value="1"/>
</dbReference>
<comment type="subcellular location">
    <subcellularLocation>
        <location evidence="1">Membrane</location>
        <topology evidence="1">Multi-pass membrane protein</topology>
    </subcellularLocation>
</comment>
<sequence length="310" mass="34842">MYRRLSRQQSNELEQRTLRVSLFVIIGLAIVGIGYGFYIGSEAVMLDGFYALTSLVGSGLYLLAARVVEKPADRRFQYGYAHIEPLVNSFNNLILLVVLFYALCNGLEGLRTGGNEVDTLSVVLYGLVSAVVCALVWIYEKRVANRTGSQLVRNDAREWMISLGFSLVTLLGFAMVWVLPEPYRGWWARYADSGVVALMALLLIPLPVKILHSNLREVLLITHPDNEIVQRVEAVMQQMRAEQDIVEYSSHIAKTGRIHFIEINIVVGPHFKPGSVPELDKLRARIWAGIGLPLEQAWLSILFTADPRWS</sequence>
<dbReference type="GO" id="GO:0005886">
    <property type="term" value="C:plasma membrane"/>
    <property type="evidence" value="ECO:0007669"/>
    <property type="project" value="TreeGrafter"/>
</dbReference>
<evidence type="ECO:0000256" key="3">
    <source>
        <dbReference type="ARBA" id="ARBA00022448"/>
    </source>
</evidence>
<dbReference type="EMBL" id="JADJMH010000016">
    <property type="protein sequence ID" value="MBK7676056.1"/>
    <property type="molecule type" value="Genomic_DNA"/>
</dbReference>
<evidence type="ECO:0000256" key="1">
    <source>
        <dbReference type="ARBA" id="ARBA00004141"/>
    </source>
</evidence>
<comment type="caution">
    <text evidence="9">The sequence shown here is derived from an EMBL/GenBank/DDBJ whole genome shotgun (WGS) entry which is preliminary data.</text>
</comment>
<dbReference type="GO" id="GO:0006882">
    <property type="term" value="P:intracellular zinc ion homeostasis"/>
    <property type="evidence" value="ECO:0007669"/>
    <property type="project" value="TreeGrafter"/>
</dbReference>
<evidence type="ECO:0000256" key="6">
    <source>
        <dbReference type="ARBA" id="ARBA00023136"/>
    </source>
</evidence>
<dbReference type="NCBIfam" id="TIGR01297">
    <property type="entry name" value="CDF"/>
    <property type="match status" value="1"/>
</dbReference>
<feature type="transmembrane region" description="Helical" evidence="7">
    <location>
        <begin position="85"/>
        <end position="102"/>
    </location>
</feature>
<dbReference type="Proteomes" id="UP000697998">
    <property type="component" value="Unassembled WGS sequence"/>
</dbReference>
<gene>
    <name evidence="9" type="ORF">IPJ27_15625</name>
</gene>
<dbReference type="InterPro" id="IPR002524">
    <property type="entry name" value="Cation_efflux"/>
</dbReference>
<feature type="transmembrane region" description="Helical" evidence="7">
    <location>
        <begin position="122"/>
        <end position="139"/>
    </location>
</feature>
<dbReference type="AlphaFoldDB" id="A0A935UGH0"/>
<feature type="transmembrane region" description="Helical" evidence="7">
    <location>
        <begin position="186"/>
        <end position="206"/>
    </location>
</feature>